<dbReference type="PANTHER" id="PTHR33223:SF3">
    <property type="match status" value="1"/>
</dbReference>
<dbReference type="PANTHER" id="PTHR33223">
    <property type="entry name" value="CCHC-TYPE DOMAIN-CONTAINING PROTEIN"/>
    <property type="match status" value="1"/>
</dbReference>
<evidence type="ECO:0000313" key="2">
    <source>
        <dbReference type="Proteomes" id="UP001652660"/>
    </source>
</evidence>
<protein>
    <recommendedName>
        <fullName evidence="4">Retrotransposon gag domain-containing protein</fullName>
    </recommendedName>
</protein>
<gene>
    <name evidence="3" type="primary">LOC140009967</name>
</gene>
<evidence type="ECO:0008006" key="4">
    <source>
        <dbReference type="Google" id="ProtNLM"/>
    </source>
</evidence>
<accession>A0ABM4UYQ2</accession>
<feature type="region of interest" description="Disordered" evidence="1">
    <location>
        <begin position="224"/>
        <end position="248"/>
    </location>
</feature>
<sequence length="248" mass="27534">MAAQRTLRELATPNVNQQPLCITYTDTEEAFELKSGLIHLLPTFRGIAGEDPHKHLKEFHVVCSTMRPQGVTEEQIKLCAFPFSLANMAKDWLFYLPSGCPHHQIPDQLLIQYFYEGLLPMDRSMIDAASGGALANKTTDEAKLLISNMAENSQQFGVRSEDMTRRVNEVNHSNLANKLTELTALVRQMTVGQVQAVKVYGICAASEHAIDMCPTLQEDPYEQASAMGGMSGSSQRRNDPYVPTYNPG</sequence>
<dbReference type="RefSeq" id="XP_071912420.1">
    <property type="nucleotide sequence ID" value="XM_072056319.1"/>
</dbReference>
<dbReference type="Proteomes" id="UP001652660">
    <property type="component" value="Chromosome 6e"/>
</dbReference>
<keyword evidence="2" id="KW-1185">Reference proteome</keyword>
<dbReference type="GeneID" id="140009967"/>
<organism evidence="2 3">
    <name type="scientific">Coffea arabica</name>
    <name type="common">Arabian coffee</name>
    <dbReference type="NCBI Taxonomy" id="13443"/>
    <lineage>
        <taxon>Eukaryota</taxon>
        <taxon>Viridiplantae</taxon>
        <taxon>Streptophyta</taxon>
        <taxon>Embryophyta</taxon>
        <taxon>Tracheophyta</taxon>
        <taxon>Spermatophyta</taxon>
        <taxon>Magnoliopsida</taxon>
        <taxon>eudicotyledons</taxon>
        <taxon>Gunneridae</taxon>
        <taxon>Pentapetalae</taxon>
        <taxon>asterids</taxon>
        <taxon>lamiids</taxon>
        <taxon>Gentianales</taxon>
        <taxon>Rubiaceae</taxon>
        <taxon>Ixoroideae</taxon>
        <taxon>Gardenieae complex</taxon>
        <taxon>Bertiereae - Coffeeae clade</taxon>
        <taxon>Coffeeae</taxon>
        <taxon>Coffea</taxon>
    </lineage>
</organism>
<name>A0ABM4UYQ2_COFAR</name>
<evidence type="ECO:0000256" key="1">
    <source>
        <dbReference type="SAM" id="MobiDB-lite"/>
    </source>
</evidence>
<evidence type="ECO:0000313" key="3">
    <source>
        <dbReference type="RefSeq" id="XP_071912420.1"/>
    </source>
</evidence>
<reference evidence="3" key="1">
    <citation type="submission" date="2025-08" db="UniProtKB">
        <authorList>
            <consortium name="RefSeq"/>
        </authorList>
    </citation>
    <scope>IDENTIFICATION</scope>
    <source>
        <tissue evidence="3">Leaves</tissue>
    </source>
</reference>
<proteinExistence type="predicted"/>
<feature type="compositionally biased region" description="Low complexity" evidence="1">
    <location>
        <begin position="224"/>
        <end position="234"/>
    </location>
</feature>